<comment type="caution">
    <text evidence="2">The sequence shown here is derived from an EMBL/GenBank/DDBJ whole genome shotgun (WGS) entry which is preliminary data.</text>
</comment>
<gene>
    <name evidence="2" type="ORF">ACFSBI_14945</name>
</gene>
<dbReference type="PANTHER" id="PTHR33164">
    <property type="entry name" value="TRANSCRIPTIONAL REGULATOR, MARR FAMILY"/>
    <property type="match status" value="1"/>
</dbReference>
<accession>A0ABW4LL69</accession>
<dbReference type="Pfam" id="PF12802">
    <property type="entry name" value="MarR_2"/>
    <property type="match status" value="1"/>
</dbReference>
<dbReference type="SMART" id="SM00347">
    <property type="entry name" value="HTH_MARR"/>
    <property type="match status" value="1"/>
</dbReference>
<organism evidence="2 3">
    <name type="scientific">Amnibacterium endophyticum</name>
    <dbReference type="NCBI Taxonomy" id="2109337"/>
    <lineage>
        <taxon>Bacteria</taxon>
        <taxon>Bacillati</taxon>
        <taxon>Actinomycetota</taxon>
        <taxon>Actinomycetes</taxon>
        <taxon>Micrococcales</taxon>
        <taxon>Microbacteriaceae</taxon>
        <taxon>Amnibacterium</taxon>
    </lineage>
</organism>
<dbReference type="EMBL" id="JBHUEA010000030">
    <property type="protein sequence ID" value="MFD1722849.1"/>
    <property type="molecule type" value="Genomic_DNA"/>
</dbReference>
<dbReference type="InterPro" id="IPR036390">
    <property type="entry name" value="WH_DNA-bd_sf"/>
</dbReference>
<dbReference type="InterPro" id="IPR000835">
    <property type="entry name" value="HTH_MarR-typ"/>
</dbReference>
<feature type="domain" description="HTH marR-type" evidence="1">
    <location>
        <begin position="10"/>
        <end position="146"/>
    </location>
</feature>
<evidence type="ECO:0000313" key="2">
    <source>
        <dbReference type="EMBL" id="MFD1722849.1"/>
    </source>
</evidence>
<evidence type="ECO:0000259" key="1">
    <source>
        <dbReference type="PROSITE" id="PS50995"/>
    </source>
</evidence>
<dbReference type="Proteomes" id="UP001597347">
    <property type="component" value="Unassembled WGS sequence"/>
</dbReference>
<dbReference type="PANTHER" id="PTHR33164:SF43">
    <property type="entry name" value="HTH-TYPE TRANSCRIPTIONAL REPRESSOR YETL"/>
    <property type="match status" value="1"/>
</dbReference>
<dbReference type="SUPFAM" id="SSF46785">
    <property type="entry name" value="Winged helix' DNA-binding domain"/>
    <property type="match status" value="1"/>
</dbReference>
<dbReference type="RefSeq" id="WP_377936312.1">
    <property type="nucleotide sequence ID" value="NZ_JBHUEA010000030.1"/>
</dbReference>
<reference evidence="3" key="1">
    <citation type="journal article" date="2019" name="Int. J. Syst. Evol. Microbiol.">
        <title>The Global Catalogue of Microorganisms (GCM) 10K type strain sequencing project: providing services to taxonomists for standard genome sequencing and annotation.</title>
        <authorList>
            <consortium name="The Broad Institute Genomics Platform"/>
            <consortium name="The Broad Institute Genome Sequencing Center for Infectious Disease"/>
            <person name="Wu L."/>
            <person name="Ma J."/>
        </authorList>
    </citation>
    <scope>NUCLEOTIDE SEQUENCE [LARGE SCALE GENOMIC DNA]</scope>
    <source>
        <strain evidence="3">CGMCC 1.12471</strain>
    </source>
</reference>
<sequence length="159" mass="17232">MPRSHDPDGSAPVLAALDRLEDAGQALDLRTRDSLGVNTIDYAVLRWVERVHRRGGTTRVGDIAQHFGVSSGSATEIVHRLTRAGLLQRAPHPTDARVRRLEPTAEALERMSVLVGGTRAELDSLLATVTDAERERMAELLSAVTAILEGRKRPGGGDR</sequence>
<dbReference type="InterPro" id="IPR036388">
    <property type="entry name" value="WH-like_DNA-bd_sf"/>
</dbReference>
<name>A0ABW4LL69_9MICO</name>
<proteinExistence type="predicted"/>
<dbReference type="InterPro" id="IPR039422">
    <property type="entry name" value="MarR/SlyA-like"/>
</dbReference>
<dbReference type="PROSITE" id="PS50995">
    <property type="entry name" value="HTH_MARR_2"/>
    <property type="match status" value="1"/>
</dbReference>
<dbReference type="Gene3D" id="1.10.10.10">
    <property type="entry name" value="Winged helix-like DNA-binding domain superfamily/Winged helix DNA-binding domain"/>
    <property type="match status" value="1"/>
</dbReference>
<protein>
    <submittedName>
        <fullName evidence="2">MarR family winged helix-turn-helix transcriptional regulator</fullName>
    </submittedName>
</protein>
<evidence type="ECO:0000313" key="3">
    <source>
        <dbReference type="Proteomes" id="UP001597347"/>
    </source>
</evidence>
<keyword evidence="3" id="KW-1185">Reference proteome</keyword>